<proteinExistence type="predicted"/>
<dbReference type="Proteomes" id="UP001163821">
    <property type="component" value="Unassembled WGS sequence"/>
</dbReference>
<sequence>MGKSLQIAGFMLLWCLSFQVAAQEDEAFVLKKKISLHLHDQPVARVLEEISRQAGIDLSYDPAVIHTDQVISVDFDDQETCLALEEVLGTRYRFQVFGHQLIITLKDDGPPADGFPDTKSPGVQKISGVLTDARTRETIPFASISFLNRPFGTITNRDGAFELKIPEHYRHDTLVFSCLGYARVMALPDTLAPEAFNLAMQPVAIRLREIKVTAIDPIDILDKLADRIPENYPEESRLMTSFYREVLLQDKSYINVSEAIIQILKAPYGNLFRDDRIRFLKGRKSANVEPFKWVDFKMQGGPYYITKLDVVKTVDSFLDPNYRNFYRFEMDYAVNYVGRPTYVVLFRPEGKIDFPRYEGKLFIDQETYALVHAEFSLGKSGMKFARESLIRKKPKGFNVRPLDLDYQVTYKLHEGRWHLNTAQTSVRFRVRSRKDNINSVFHSISDLLVTSHEPTNIRRFLKDETFMPSDIFTEMIIDYDREFWGNFNTIQPNDDLKKAIKTMNQELEILQEGDLSPSQY</sequence>
<keyword evidence="2" id="KW-0378">Hydrolase</keyword>
<dbReference type="GO" id="GO:0004180">
    <property type="term" value="F:carboxypeptidase activity"/>
    <property type="evidence" value="ECO:0007669"/>
    <property type="project" value="UniProtKB-KW"/>
</dbReference>
<keyword evidence="3" id="KW-1185">Reference proteome</keyword>
<keyword evidence="2" id="KW-0645">Protease</keyword>
<dbReference type="InterPro" id="IPR008969">
    <property type="entry name" value="CarboxyPept-like_regulatory"/>
</dbReference>
<dbReference type="RefSeq" id="WP_282592084.1">
    <property type="nucleotide sequence ID" value="NZ_JAPAAF010000017.1"/>
</dbReference>
<dbReference type="SUPFAM" id="SSF49464">
    <property type="entry name" value="Carboxypeptidase regulatory domain-like"/>
    <property type="match status" value="1"/>
</dbReference>
<comment type="caution">
    <text evidence="2">The sequence shown here is derived from an EMBL/GenBank/DDBJ whole genome shotgun (WGS) entry which is preliminary data.</text>
</comment>
<reference evidence="2" key="1">
    <citation type="submission" date="2022-10" db="EMBL/GenBank/DDBJ databases">
        <title>Gaoshiqiia sediminis gen. nov., sp. nov., isolated from coastal sediment.</title>
        <authorList>
            <person name="Yu W.X."/>
            <person name="Mu D.S."/>
            <person name="Du J.Z."/>
            <person name="Liang Y.Q."/>
        </authorList>
    </citation>
    <scope>NUCLEOTIDE SEQUENCE</scope>
    <source>
        <strain evidence="2">A06</strain>
    </source>
</reference>
<feature type="signal peptide" evidence="1">
    <location>
        <begin position="1"/>
        <end position="22"/>
    </location>
</feature>
<keyword evidence="1" id="KW-0732">Signal</keyword>
<dbReference type="AlphaFoldDB" id="A0AA42C632"/>
<keyword evidence="2" id="KW-0121">Carboxypeptidase</keyword>
<evidence type="ECO:0000313" key="3">
    <source>
        <dbReference type="Proteomes" id="UP001163821"/>
    </source>
</evidence>
<accession>A0AA42C632</accession>
<dbReference type="Pfam" id="PF13715">
    <property type="entry name" value="CarbopepD_reg_2"/>
    <property type="match status" value="1"/>
</dbReference>
<organism evidence="2 3">
    <name type="scientific">Gaoshiqia sediminis</name>
    <dbReference type="NCBI Taxonomy" id="2986998"/>
    <lineage>
        <taxon>Bacteria</taxon>
        <taxon>Pseudomonadati</taxon>
        <taxon>Bacteroidota</taxon>
        <taxon>Bacteroidia</taxon>
        <taxon>Marinilabiliales</taxon>
        <taxon>Prolixibacteraceae</taxon>
        <taxon>Gaoshiqia</taxon>
    </lineage>
</organism>
<evidence type="ECO:0000313" key="2">
    <source>
        <dbReference type="EMBL" id="MCW0483483.1"/>
    </source>
</evidence>
<name>A0AA42C632_9BACT</name>
<protein>
    <submittedName>
        <fullName evidence="2">Carboxypeptidase-like regulatory domain-containing protein</fullName>
    </submittedName>
</protein>
<evidence type="ECO:0000256" key="1">
    <source>
        <dbReference type="SAM" id="SignalP"/>
    </source>
</evidence>
<gene>
    <name evidence="2" type="ORF">N2K84_12130</name>
</gene>
<dbReference type="EMBL" id="JAPAAF010000017">
    <property type="protein sequence ID" value="MCW0483483.1"/>
    <property type="molecule type" value="Genomic_DNA"/>
</dbReference>
<feature type="chain" id="PRO_5041251260" evidence="1">
    <location>
        <begin position="23"/>
        <end position="520"/>
    </location>
</feature>